<accession>F0U775</accession>
<organism evidence="3">
    <name type="scientific">Ajellomyces capsulatus (strain H88)</name>
    <name type="common">Darling's disease fungus</name>
    <name type="synonym">Histoplasma capsulatum</name>
    <dbReference type="NCBI Taxonomy" id="544711"/>
    <lineage>
        <taxon>Eukaryota</taxon>
        <taxon>Fungi</taxon>
        <taxon>Dikarya</taxon>
        <taxon>Ascomycota</taxon>
        <taxon>Pezizomycotina</taxon>
        <taxon>Eurotiomycetes</taxon>
        <taxon>Eurotiomycetidae</taxon>
        <taxon>Onygenales</taxon>
        <taxon>Ajellomycetaceae</taxon>
        <taxon>Histoplasma</taxon>
    </lineage>
</organism>
<evidence type="ECO:0000256" key="1">
    <source>
        <dbReference type="SAM" id="MobiDB-lite"/>
    </source>
</evidence>
<gene>
    <name evidence="2" type="ORF">HCEG_00911</name>
</gene>
<name>F0U775_AJEC8</name>
<reference evidence="3" key="1">
    <citation type="submission" date="2008-07" db="EMBL/GenBank/DDBJ databases">
        <title>Annotation of Ajellomyces capsulatus strain H88.</title>
        <authorList>
            <person name="Champion M."/>
            <person name="Cuomo C."/>
            <person name="Ma L.-J."/>
            <person name="Henn M.R."/>
            <person name="Sil A."/>
            <person name="Goldman B."/>
            <person name="Young S.K."/>
            <person name="Kodira C.D."/>
            <person name="Zeng Q."/>
            <person name="Koehrsen M."/>
            <person name="Alvarado L."/>
            <person name="Berlin A."/>
            <person name="Borenstein D."/>
            <person name="Chen Z."/>
            <person name="Engels R."/>
            <person name="Freedman E."/>
            <person name="Gellesch M."/>
            <person name="Goldberg J."/>
            <person name="Griggs A."/>
            <person name="Gujja S."/>
            <person name="Heiman D."/>
            <person name="Hepburn T."/>
            <person name="Howarth C."/>
            <person name="Jen D."/>
            <person name="Larson L."/>
            <person name="Lewis B."/>
            <person name="Mehta T."/>
            <person name="Park D."/>
            <person name="Pearson M."/>
            <person name="Roberts A."/>
            <person name="Saif S."/>
            <person name="Shea T."/>
            <person name="Shenoy N."/>
            <person name="Sisk P."/>
            <person name="Stolte C."/>
            <person name="Sykes S."/>
            <person name="Walk T."/>
            <person name="White J."/>
            <person name="Yandava C."/>
            <person name="Klein B."/>
            <person name="McEwen J.G."/>
            <person name="Puccia R."/>
            <person name="Goldman G.H."/>
            <person name="Felipe M.S."/>
            <person name="Nino-Vega G."/>
            <person name="San-Blas G."/>
            <person name="Taylor J."/>
            <person name="Mendoza L."/>
            <person name="Galagan J."/>
            <person name="Nusbaum C."/>
            <person name="Birren B."/>
        </authorList>
    </citation>
    <scope>NUCLEOTIDE SEQUENCE [LARGE SCALE GENOMIC DNA]</scope>
    <source>
        <strain evidence="3">H88</strain>
    </source>
</reference>
<dbReference type="Proteomes" id="UP000008142">
    <property type="component" value="Unassembled WGS sequence"/>
</dbReference>
<feature type="region of interest" description="Disordered" evidence="1">
    <location>
        <begin position="122"/>
        <end position="142"/>
    </location>
</feature>
<evidence type="ECO:0000313" key="3">
    <source>
        <dbReference type="Proteomes" id="UP000008142"/>
    </source>
</evidence>
<dbReference type="EMBL" id="DS990636">
    <property type="protein sequence ID" value="EGC41549.1"/>
    <property type="molecule type" value="Genomic_DNA"/>
</dbReference>
<sequence>MAVPEFEMGVYHSTRSMTMYAGVAKPPWAPGRAGQRLANATSSGVARFHGVHGAWILFRLASHVLEDKEACLPRSCAYLTTSGAQRRKEKSPPRFGRSYHYHYHSCDVPERRLERAIKVAQLHGQNKTRGKSRGGTPAQTSP</sequence>
<dbReference type="HOGENOM" id="CLU_1815228_0_0_1"/>
<dbReference type="AlphaFoldDB" id="F0U775"/>
<proteinExistence type="predicted"/>
<evidence type="ECO:0000313" key="2">
    <source>
        <dbReference type="EMBL" id="EGC41549.1"/>
    </source>
</evidence>
<protein>
    <submittedName>
        <fullName evidence="2">Predicted protein</fullName>
    </submittedName>
</protein>